<feature type="signal peptide" evidence="1">
    <location>
        <begin position="1"/>
        <end position="23"/>
    </location>
</feature>
<protein>
    <recommendedName>
        <fullName evidence="4">Amino acid ABC transporter substrate-binding protein</fullName>
    </recommendedName>
</protein>
<dbReference type="SUPFAM" id="SSF53850">
    <property type="entry name" value="Periplasmic binding protein-like II"/>
    <property type="match status" value="1"/>
</dbReference>
<dbReference type="EMBL" id="BSPW01000084">
    <property type="protein sequence ID" value="GLT19831.1"/>
    <property type="molecule type" value="Genomic_DNA"/>
</dbReference>
<keyword evidence="1" id="KW-0732">Signal</keyword>
<evidence type="ECO:0000313" key="2">
    <source>
        <dbReference type="EMBL" id="GLT19831.1"/>
    </source>
</evidence>
<dbReference type="Proteomes" id="UP001157138">
    <property type="component" value="Unassembled WGS sequence"/>
</dbReference>
<dbReference type="Gene3D" id="3.40.190.10">
    <property type="entry name" value="Periplasmic binding protein-like II"/>
    <property type="match status" value="2"/>
</dbReference>
<comment type="caution">
    <text evidence="2">The sequence shown here is derived from an EMBL/GenBank/DDBJ whole genome shotgun (WGS) entry which is preliminary data.</text>
</comment>
<feature type="chain" id="PRO_5045984909" description="Amino acid ABC transporter substrate-binding protein" evidence="1">
    <location>
        <begin position="24"/>
        <end position="284"/>
    </location>
</feature>
<organism evidence="2 3">
    <name type="scientific">Vibrio zhanjiangensis</name>
    <dbReference type="NCBI Taxonomy" id="1046128"/>
    <lineage>
        <taxon>Bacteria</taxon>
        <taxon>Pseudomonadati</taxon>
        <taxon>Pseudomonadota</taxon>
        <taxon>Gammaproteobacteria</taxon>
        <taxon>Vibrionales</taxon>
        <taxon>Vibrionaceae</taxon>
        <taxon>Vibrio</taxon>
    </lineage>
</organism>
<dbReference type="RefSeq" id="WP_284193666.1">
    <property type="nucleotide sequence ID" value="NZ_BSPW01000084.1"/>
</dbReference>
<proteinExistence type="predicted"/>
<gene>
    <name evidence="2" type="ORF">GCM10007938_36140</name>
</gene>
<keyword evidence="3" id="KW-1185">Reference proteome</keyword>
<sequence>MIQRVFRVGLMVAVCMTTTFAFGQEIKYPNIDGIGKESIGLAVLELALSKSGTDYTVTVDKRSVNQNRARSMVEAGELDVFDTGFQKELEQRFLPIYLPLEMGLLGWRVPIVHKDTEAKLANVKDLNQLTQFSVGQGQGWGDIPILENAGFKVVTASQIEKLIKMVDGQRFDLFPLGATEVYQFLQKFGADSKNLVVDSNVTIVYPYGRFFYVTQNHLKLADAITTGMENALADGSLLKLLKQHPFSQDAFDKADLTNRVRVNIDSPDTKESFSQIDSRWWYTP</sequence>
<accession>A0ABQ6F4U5</accession>
<evidence type="ECO:0000313" key="3">
    <source>
        <dbReference type="Proteomes" id="UP001157138"/>
    </source>
</evidence>
<name>A0ABQ6F4U5_9VIBR</name>
<reference evidence="3" key="1">
    <citation type="journal article" date="2019" name="Int. J. Syst. Evol. Microbiol.">
        <title>The Global Catalogue of Microorganisms (GCM) 10K type strain sequencing project: providing services to taxonomists for standard genome sequencing and annotation.</title>
        <authorList>
            <consortium name="The Broad Institute Genomics Platform"/>
            <consortium name="The Broad Institute Genome Sequencing Center for Infectious Disease"/>
            <person name="Wu L."/>
            <person name="Ma J."/>
        </authorList>
    </citation>
    <scope>NUCLEOTIDE SEQUENCE [LARGE SCALE GENOMIC DNA]</scope>
    <source>
        <strain evidence="3">NBRC 108723</strain>
    </source>
</reference>
<evidence type="ECO:0008006" key="4">
    <source>
        <dbReference type="Google" id="ProtNLM"/>
    </source>
</evidence>
<evidence type="ECO:0000256" key="1">
    <source>
        <dbReference type="SAM" id="SignalP"/>
    </source>
</evidence>